<name>A0ACB9DDH4_9ASTR</name>
<dbReference type="EMBL" id="CM042036">
    <property type="protein sequence ID" value="KAI3744490.1"/>
    <property type="molecule type" value="Genomic_DNA"/>
</dbReference>
<dbReference type="Proteomes" id="UP001056120">
    <property type="component" value="Linkage Group LG19"/>
</dbReference>
<gene>
    <name evidence="1" type="ORF">L1987_57572</name>
</gene>
<evidence type="ECO:0000313" key="1">
    <source>
        <dbReference type="EMBL" id="KAI3744490.1"/>
    </source>
</evidence>
<reference evidence="1 2" key="2">
    <citation type="journal article" date="2022" name="Mol. Ecol. Resour.">
        <title>The genomes of chicory, endive, great burdock and yacon provide insights into Asteraceae paleo-polyploidization history and plant inulin production.</title>
        <authorList>
            <person name="Fan W."/>
            <person name="Wang S."/>
            <person name="Wang H."/>
            <person name="Wang A."/>
            <person name="Jiang F."/>
            <person name="Liu H."/>
            <person name="Zhao H."/>
            <person name="Xu D."/>
            <person name="Zhang Y."/>
        </authorList>
    </citation>
    <scope>NUCLEOTIDE SEQUENCE [LARGE SCALE GENOMIC DNA]</scope>
    <source>
        <strain evidence="2">cv. Yunnan</strain>
        <tissue evidence="1">Leaves</tissue>
    </source>
</reference>
<proteinExistence type="predicted"/>
<keyword evidence="2" id="KW-1185">Reference proteome</keyword>
<organism evidence="1 2">
    <name type="scientific">Smallanthus sonchifolius</name>
    <dbReference type="NCBI Taxonomy" id="185202"/>
    <lineage>
        <taxon>Eukaryota</taxon>
        <taxon>Viridiplantae</taxon>
        <taxon>Streptophyta</taxon>
        <taxon>Embryophyta</taxon>
        <taxon>Tracheophyta</taxon>
        <taxon>Spermatophyta</taxon>
        <taxon>Magnoliopsida</taxon>
        <taxon>eudicotyledons</taxon>
        <taxon>Gunneridae</taxon>
        <taxon>Pentapetalae</taxon>
        <taxon>asterids</taxon>
        <taxon>campanulids</taxon>
        <taxon>Asterales</taxon>
        <taxon>Asteraceae</taxon>
        <taxon>Asteroideae</taxon>
        <taxon>Heliantheae alliance</taxon>
        <taxon>Millerieae</taxon>
        <taxon>Smallanthus</taxon>
    </lineage>
</organism>
<sequence length="274" mass="30013">MISNKGICSKGGHKEGTSNIRCSLGRVYGKVIEPFKFSWDTFDVSVGSCLVLYESGIRIDEEINLQWNNRSYPVWVREVEHPWPPELKEILSPVMVEEIGEDGNGMMDLEEGEIWPVVAPYMVALGIPATGHPEKQGVGKRWRQRVGIHCMGNQSRVQVGPSFNMGQPSCATSRKRPRLFRSPISMDFPNGQTMDDVGGKRIGIPSFPDLNSPAYLYPGSSDESISREMVQSDGNFGAGTSTAIPETQPVGNPVDINEEVADTIAVGNCVGIQV</sequence>
<comment type="caution">
    <text evidence="1">The sequence shown here is derived from an EMBL/GenBank/DDBJ whole genome shotgun (WGS) entry which is preliminary data.</text>
</comment>
<accession>A0ACB9DDH4</accession>
<reference evidence="2" key="1">
    <citation type="journal article" date="2022" name="Mol. Ecol. Resour.">
        <title>The genomes of chicory, endive, great burdock and yacon provide insights into Asteraceae palaeo-polyploidization history and plant inulin production.</title>
        <authorList>
            <person name="Fan W."/>
            <person name="Wang S."/>
            <person name="Wang H."/>
            <person name="Wang A."/>
            <person name="Jiang F."/>
            <person name="Liu H."/>
            <person name="Zhao H."/>
            <person name="Xu D."/>
            <person name="Zhang Y."/>
        </authorList>
    </citation>
    <scope>NUCLEOTIDE SEQUENCE [LARGE SCALE GENOMIC DNA]</scope>
    <source>
        <strain evidence="2">cv. Yunnan</strain>
    </source>
</reference>
<protein>
    <submittedName>
        <fullName evidence="1">Uncharacterized protein</fullName>
    </submittedName>
</protein>
<evidence type="ECO:0000313" key="2">
    <source>
        <dbReference type="Proteomes" id="UP001056120"/>
    </source>
</evidence>